<sequence length="149" mass="16621">MSRRLHSDSSGVFDKLESKLGTRFFELDMIVSAAHQSALDGSTENLEMCREDGTEAAAAVEFKHARLLPFGQDTTTKTIWEIIELGGVIADKHSRIAKRSVDIVGMSSRFTIPLDRYNSSTVNVDVHAVAKRFAVPNRGSYLPPLRRYH</sequence>
<keyword evidence="2" id="KW-1185">Reference proteome</keyword>
<reference evidence="1" key="1">
    <citation type="submission" date="2021-02" db="EMBL/GenBank/DDBJ databases">
        <authorList>
            <person name="Palmer J.M."/>
        </authorList>
    </citation>
    <scope>NUCLEOTIDE SEQUENCE</scope>
    <source>
        <strain evidence="1">SCRP734</strain>
    </source>
</reference>
<evidence type="ECO:0000313" key="1">
    <source>
        <dbReference type="EMBL" id="KAG7377426.1"/>
    </source>
</evidence>
<proteinExistence type="predicted"/>
<accession>A0A8T1V8Z4</accession>
<protein>
    <submittedName>
        <fullName evidence="1">Uncharacterized protein</fullName>
    </submittedName>
</protein>
<dbReference type="OrthoDB" id="99873at2759"/>
<dbReference type="Proteomes" id="UP000694044">
    <property type="component" value="Unassembled WGS sequence"/>
</dbReference>
<dbReference type="EMBL" id="JAGDFM010000528">
    <property type="protein sequence ID" value="KAG7377426.1"/>
    <property type="molecule type" value="Genomic_DNA"/>
</dbReference>
<organism evidence="1 2">
    <name type="scientific">Phytophthora pseudosyringae</name>
    <dbReference type="NCBI Taxonomy" id="221518"/>
    <lineage>
        <taxon>Eukaryota</taxon>
        <taxon>Sar</taxon>
        <taxon>Stramenopiles</taxon>
        <taxon>Oomycota</taxon>
        <taxon>Peronosporomycetes</taxon>
        <taxon>Peronosporales</taxon>
        <taxon>Peronosporaceae</taxon>
        <taxon>Phytophthora</taxon>
    </lineage>
</organism>
<evidence type="ECO:0000313" key="2">
    <source>
        <dbReference type="Proteomes" id="UP000694044"/>
    </source>
</evidence>
<gene>
    <name evidence="1" type="ORF">PHYPSEUDO_011652</name>
</gene>
<name>A0A8T1V8Z4_9STRA</name>
<comment type="caution">
    <text evidence="1">The sequence shown here is derived from an EMBL/GenBank/DDBJ whole genome shotgun (WGS) entry which is preliminary data.</text>
</comment>
<dbReference type="AlphaFoldDB" id="A0A8T1V8Z4"/>